<dbReference type="AlphaFoldDB" id="A0A1G9F1G0"/>
<keyword evidence="2" id="KW-0808">Transferase</keyword>
<reference evidence="2 3" key="1">
    <citation type="submission" date="2016-10" db="EMBL/GenBank/DDBJ databases">
        <authorList>
            <person name="de Groot N.N."/>
        </authorList>
    </citation>
    <scope>NUCLEOTIDE SEQUENCE [LARGE SCALE GENOMIC DNA]</scope>
    <source>
        <strain evidence="2 3">CGMCC 4.6533</strain>
    </source>
</reference>
<keyword evidence="2" id="KW-0723">Serine/threonine-protein kinase</keyword>
<evidence type="ECO:0000313" key="2">
    <source>
        <dbReference type="EMBL" id="SDK82103.1"/>
    </source>
</evidence>
<dbReference type="InterPro" id="IPR011009">
    <property type="entry name" value="Kinase-like_dom_sf"/>
</dbReference>
<dbReference type="CDD" id="cd14014">
    <property type="entry name" value="STKc_PknB_like"/>
    <property type="match status" value="1"/>
</dbReference>
<dbReference type="PROSITE" id="PS00108">
    <property type="entry name" value="PROTEIN_KINASE_ST"/>
    <property type="match status" value="1"/>
</dbReference>
<sequence length="353" mass="39425">MPSTAWVLDNRYELIRPVTGGGQAALWEGRDRRTNQRVAAKMFYPEQDRYVERERELFSALRDHHPNVVSLLGTGTHNGGVYHVMSWIEGASLAQVLERNAKPYLVQALGWAQQIASALAWIHRHDIIHRDVKPGNLMITTTQPQRVVLIDFSISRFTHGTVTLGPPGTPNYAAPEIWTSRRGDHRIDLYSLGCVLYEMLTGDPPFRGSEETARHHHLRVIPPAPRKCVSSIPQRLDDLTMNLLAKHPADRPANADVVVTELTSIIEEIARRVDVPDAQQLTEDLGADAPGSLEDRLRRAELIAATGDVPGGARECESVIKECVRQLGPAHELTMKARATRFTIIARYSGQDR</sequence>
<dbReference type="STRING" id="633440.SAMN05421869_11979"/>
<dbReference type="InterPro" id="IPR000719">
    <property type="entry name" value="Prot_kinase_dom"/>
</dbReference>
<dbReference type="InterPro" id="IPR008271">
    <property type="entry name" value="Ser/Thr_kinase_AS"/>
</dbReference>
<dbReference type="RefSeq" id="WP_176993557.1">
    <property type="nucleotide sequence ID" value="NZ_FNDJ01000019.1"/>
</dbReference>
<evidence type="ECO:0000313" key="3">
    <source>
        <dbReference type="Proteomes" id="UP000199202"/>
    </source>
</evidence>
<keyword evidence="2" id="KW-0418">Kinase</keyword>
<dbReference type="PANTHER" id="PTHR24348">
    <property type="entry name" value="SERINE/THREONINE-PROTEIN KINASE UNC-51-RELATED"/>
    <property type="match status" value="1"/>
</dbReference>
<keyword evidence="3" id="KW-1185">Reference proteome</keyword>
<evidence type="ECO:0000259" key="1">
    <source>
        <dbReference type="PROSITE" id="PS50011"/>
    </source>
</evidence>
<dbReference type="Gene3D" id="1.10.510.10">
    <property type="entry name" value="Transferase(Phosphotransferase) domain 1"/>
    <property type="match status" value="1"/>
</dbReference>
<gene>
    <name evidence="2" type="ORF">SAMN05421869_11979</name>
</gene>
<dbReference type="Proteomes" id="UP000199202">
    <property type="component" value="Unassembled WGS sequence"/>
</dbReference>
<proteinExistence type="predicted"/>
<name>A0A1G9F1G0_9ACTN</name>
<dbReference type="SMART" id="SM00220">
    <property type="entry name" value="S_TKc"/>
    <property type="match status" value="1"/>
</dbReference>
<organism evidence="2 3">
    <name type="scientific">Nonomuraea jiangxiensis</name>
    <dbReference type="NCBI Taxonomy" id="633440"/>
    <lineage>
        <taxon>Bacteria</taxon>
        <taxon>Bacillati</taxon>
        <taxon>Actinomycetota</taxon>
        <taxon>Actinomycetes</taxon>
        <taxon>Streptosporangiales</taxon>
        <taxon>Streptosporangiaceae</taxon>
        <taxon>Nonomuraea</taxon>
    </lineage>
</organism>
<dbReference type="SUPFAM" id="SSF56112">
    <property type="entry name" value="Protein kinase-like (PK-like)"/>
    <property type="match status" value="1"/>
</dbReference>
<protein>
    <submittedName>
        <fullName evidence="2">Serine/threonine protein kinase</fullName>
    </submittedName>
</protein>
<feature type="domain" description="Protein kinase" evidence="1">
    <location>
        <begin position="12"/>
        <end position="263"/>
    </location>
</feature>
<dbReference type="Gene3D" id="3.30.200.20">
    <property type="entry name" value="Phosphorylase Kinase, domain 1"/>
    <property type="match status" value="1"/>
</dbReference>
<dbReference type="GO" id="GO:0005737">
    <property type="term" value="C:cytoplasm"/>
    <property type="evidence" value="ECO:0007669"/>
    <property type="project" value="TreeGrafter"/>
</dbReference>
<dbReference type="GO" id="GO:0005524">
    <property type="term" value="F:ATP binding"/>
    <property type="evidence" value="ECO:0007669"/>
    <property type="project" value="InterPro"/>
</dbReference>
<accession>A0A1G9F1G0</accession>
<dbReference type="Pfam" id="PF00069">
    <property type="entry name" value="Pkinase"/>
    <property type="match status" value="1"/>
</dbReference>
<dbReference type="EMBL" id="FNDJ01000019">
    <property type="protein sequence ID" value="SDK82103.1"/>
    <property type="molecule type" value="Genomic_DNA"/>
</dbReference>
<dbReference type="PROSITE" id="PS50011">
    <property type="entry name" value="PROTEIN_KINASE_DOM"/>
    <property type="match status" value="1"/>
</dbReference>
<dbReference type="InterPro" id="IPR045269">
    <property type="entry name" value="Atg1-like"/>
</dbReference>
<dbReference type="GO" id="GO:0004674">
    <property type="term" value="F:protein serine/threonine kinase activity"/>
    <property type="evidence" value="ECO:0007669"/>
    <property type="project" value="UniProtKB-KW"/>
</dbReference>